<organism evidence="2 3">
    <name type="scientific">Klebsormidium nitens</name>
    <name type="common">Green alga</name>
    <name type="synonym">Ulothrix nitens</name>
    <dbReference type="NCBI Taxonomy" id="105231"/>
    <lineage>
        <taxon>Eukaryota</taxon>
        <taxon>Viridiplantae</taxon>
        <taxon>Streptophyta</taxon>
        <taxon>Klebsormidiophyceae</taxon>
        <taxon>Klebsormidiales</taxon>
        <taxon>Klebsormidiaceae</taxon>
        <taxon>Klebsormidium</taxon>
    </lineage>
</organism>
<evidence type="ECO:0000313" key="3">
    <source>
        <dbReference type="Proteomes" id="UP000054558"/>
    </source>
</evidence>
<feature type="region of interest" description="Disordered" evidence="1">
    <location>
        <begin position="143"/>
        <end position="186"/>
    </location>
</feature>
<feature type="compositionally biased region" description="Gly residues" evidence="1">
    <location>
        <begin position="336"/>
        <end position="345"/>
    </location>
</feature>
<protein>
    <recommendedName>
        <fullName evidence="4">J domain-containing protein</fullName>
    </recommendedName>
</protein>
<proteinExistence type="predicted"/>
<keyword evidence="3" id="KW-1185">Reference proteome</keyword>
<evidence type="ECO:0000256" key="1">
    <source>
        <dbReference type="SAM" id="MobiDB-lite"/>
    </source>
</evidence>
<feature type="region of interest" description="Disordered" evidence="1">
    <location>
        <begin position="335"/>
        <end position="372"/>
    </location>
</feature>
<dbReference type="Gene3D" id="1.10.287.110">
    <property type="entry name" value="DnaJ domain"/>
    <property type="match status" value="1"/>
</dbReference>
<evidence type="ECO:0008006" key="4">
    <source>
        <dbReference type="Google" id="ProtNLM"/>
    </source>
</evidence>
<dbReference type="InterPro" id="IPR036869">
    <property type="entry name" value="J_dom_sf"/>
</dbReference>
<accession>A0A1Y1HM64</accession>
<gene>
    <name evidence="2" type="ORF">KFL_000100440</name>
</gene>
<dbReference type="SUPFAM" id="SSF46565">
    <property type="entry name" value="Chaperone J-domain"/>
    <property type="match status" value="1"/>
</dbReference>
<sequence length="412" mass="46906">MAVNSLPRLPLLAFLGYRRQIGVGTRGKDRTKELFNVGAEKAEEILLKGRRLGQPDMATCLEPSNLKSLAALQALKRLHVWDADFKKMRERHRAAALRLHPDKAPRTGGDRMRELNGAYAMAKTPELHFALSQLDLKARAREEDRAHALRRRETMQKETGEGAPGEQKRGESARGLRAGKKEELERAEKRKAELMAKLREHDRKLREAVEGKRNVPEERKVGKTYFEGRKEQGGAEKERERRIRHGEDGVVLNARIFCEDSEDGENLRKEHNLSGEKERNGTEEFGEAQERKRRGLEDFARGVEFSWREELRKARAQMGRQTTILDKLREEARNFGAGGEFGTGSGPPEESEAGIGSNARAKCAQQERERARTPVDELIGRIMEKIRIMEVKNEERLDAYRATRLSERADGA</sequence>
<reference evidence="2 3" key="1">
    <citation type="journal article" date="2014" name="Nat. Commun.">
        <title>Klebsormidium flaccidum genome reveals primary factors for plant terrestrial adaptation.</title>
        <authorList>
            <person name="Hori K."/>
            <person name="Maruyama F."/>
            <person name="Fujisawa T."/>
            <person name="Togashi T."/>
            <person name="Yamamoto N."/>
            <person name="Seo M."/>
            <person name="Sato S."/>
            <person name="Yamada T."/>
            <person name="Mori H."/>
            <person name="Tajima N."/>
            <person name="Moriyama T."/>
            <person name="Ikeuchi M."/>
            <person name="Watanabe M."/>
            <person name="Wada H."/>
            <person name="Kobayashi K."/>
            <person name="Saito M."/>
            <person name="Masuda T."/>
            <person name="Sasaki-Sekimoto Y."/>
            <person name="Mashiguchi K."/>
            <person name="Awai K."/>
            <person name="Shimojima M."/>
            <person name="Masuda S."/>
            <person name="Iwai M."/>
            <person name="Nobusawa T."/>
            <person name="Narise T."/>
            <person name="Kondo S."/>
            <person name="Saito H."/>
            <person name="Sato R."/>
            <person name="Murakawa M."/>
            <person name="Ihara Y."/>
            <person name="Oshima-Yamada Y."/>
            <person name="Ohtaka K."/>
            <person name="Satoh M."/>
            <person name="Sonobe K."/>
            <person name="Ishii M."/>
            <person name="Ohtani R."/>
            <person name="Kanamori-Sato M."/>
            <person name="Honoki R."/>
            <person name="Miyazaki D."/>
            <person name="Mochizuki H."/>
            <person name="Umetsu J."/>
            <person name="Higashi K."/>
            <person name="Shibata D."/>
            <person name="Kamiya Y."/>
            <person name="Sato N."/>
            <person name="Nakamura Y."/>
            <person name="Tabata S."/>
            <person name="Ida S."/>
            <person name="Kurokawa K."/>
            <person name="Ohta H."/>
        </authorList>
    </citation>
    <scope>NUCLEOTIDE SEQUENCE [LARGE SCALE GENOMIC DNA]</scope>
    <source>
        <strain evidence="2 3">NIES-2285</strain>
    </source>
</reference>
<feature type="region of interest" description="Disordered" evidence="1">
    <location>
        <begin position="262"/>
        <end position="293"/>
    </location>
</feature>
<dbReference type="InterPro" id="IPR001623">
    <property type="entry name" value="DnaJ_domain"/>
</dbReference>
<feature type="compositionally biased region" description="Basic and acidic residues" evidence="1">
    <location>
        <begin position="265"/>
        <end position="282"/>
    </location>
</feature>
<dbReference type="CDD" id="cd06257">
    <property type="entry name" value="DnaJ"/>
    <property type="match status" value="1"/>
</dbReference>
<dbReference type="AlphaFoldDB" id="A0A1Y1HM64"/>
<evidence type="ECO:0000313" key="2">
    <source>
        <dbReference type="EMBL" id="GAQ78279.1"/>
    </source>
</evidence>
<name>A0A1Y1HM64_KLENI</name>
<dbReference type="EMBL" id="DF236959">
    <property type="protein sequence ID" value="GAQ78279.1"/>
    <property type="molecule type" value="Genomic_DNA"/>
</dbReference>
<dbReference type="Proteomes" id="UP000054558">
    <property type="component" value="Unassembled WGS sequence"/>
</dbReference>